<reference evidence="1 2" key="1">
    <citation type="submission" date="2024-07" db="EMBL/GenBank/DDBJ databases">
        <title>Section-level genome sequencing and comparative genomics of Aspergillus sections Usti and Cavernicolus.</title>
        <authorList>
            <consortium name="Lawrence Berkeley National Laboratory"/>
            <person name="Nybo J.L."/>
            <person name="Vesth T.C."/>
            <person name="Theobald S."/>
            <person name="Frisvad J.C."/>
            <person name="Larsen T.O."/>
            <person name="Kjaerboelling I."/>
            <person name="Rothschild-Mancinelli K."/>
            <person name="Lyhne E.K."/>
            <person name="Kogle M.E."/>
            <person name="Barry K."/>
            <person name="Clum A."/>
            <person name="Na H."/>
            <person name="Ledsgaard L."/>
            <person name="Lin J."/>
            <person name="Lipzen A."/>
            <person name="Kuo A."/>
            <person name="Riley R."/>
            <person name="Mondo S."/>
            <person name="Labutti K."/>
            <person name="Haridas S."/>
            <person name="Pangalinan J."/>
            <person name="Salamov A.A."/>
            <person name="Simmons B.A."/>
            <person name="Magnuson J.K."/>
            <person name="Chen J."/>
            <person name="Drula E."/>
            <person name="Henrissat B."/>
            <person name="Wiebenga A."/>
            <person name="Lubbers R.J."/>
            <person name="Gomes A.C."/>
            <person name="Macurrencykelacurrency M.R."/>
            <person name="Stajich J."/>
            <person name="Grigoriev I.V."/>
            <person name="Mortensen U.H."/>
            <person name="De Vries R.P."/>
            <person name="Baker S.E."/>
            <person name="Andersen M.R."/>
        </authorList>
    </citation>
    <scope>NUCLEOTIDE SEQUENCE [LARGE SCALE GENOMIC DNA]</scope>
    <source>
        <strain evidence="1 2">CBS 449.75</strain>
    </source>
</reference>
<organism evidence="1 2">
    <name type="scientific">Aspergillus lucknowensis</name>
    <dbReference type="NCBI Taxonomy" id="176173"/>
    <lineage>
        <taxon>Eukaryota</taxon>
        <taxon>Fungi</taxon>
        <taxon>Dikarya</taxon>
        <taxon>Ascomycota</taxon>
        <taxon>Pezizomycotina</taxon>
        <taxon>Eurotiomycetes</taxon>
        <taxon>Eurotiomycetidae</taxon>
        <taxon>Eurotiales</taxon>
        <taxon>Aspergillaceae</taxon>
        <taxon>Aspergillus</taxon>
        <taxon>Aspergillus subgen. Nidulantes</taxon>
    </lineage>
</organism>
<dbReference type="GeneID" id="98143865"/>
<proteinExistence type="predicted"/>
<protein>
    <submittedName>
        <fullName evidence="1">HAD-like domain-containing protein</fullName>
    </submittedName>
</protein>
<sequence length="302" mass="33857">MRPLLLTFDAFNTLFHPRRTIPTQYRASASNFGIHVSYLHLREAFKAAFKAQSLSHPNYGRDLALRGKYAGPQQWWEDVIRASFAGAFERDDDKRNTTTEIPAALIHDLLDRFASIRGYKLCRGVAPFFKHLRSIQRDGGGLEARRKIVIGVVSNSDDRICSVLQSLGVSVGEARAGETESHKLPGFEEERERISPLQHQKDVDFVLTSYQLGVEKPDPLVWDVALRTAQSLRPGAGDNEGWECVHVGDEYARDYHGAVNAGWKAYYLSQQAEAPANVPEGTKTIKSLLDLIPELEALKQIK</sequence>
<dbReference type="InterPro" id="IPR023214">
    <property type="entry name" value="HAD_sf"/>
</dbReference>
<gene>
    <name evidence="1" type="ORF">BJX67DRAFT_349957</name>
</gene>
<dbReference type="InterPro" id="IPR044924">
    <property type="entry name" value="HAD-SF_hydro_IA_REG-2-like_cap"/>
</dbReference>
<keyword evidence="2" id="KW-1185">Reference proteome</keyword>
<dbReference type="InterPro" id="IPR036412">
    <property type="entry name" value="HAD-like_sf"/>
</dbReference>
<dbReference type="PANTHER" id="PTHR46191">
    <property type="match status" value="1"/>
</dbReference>
<dbReference type="InterPro" id="IPR051828">
    <property type="entry name" value="HAD-like_hydrolase_domain"/>
</dbReference>
<dbReference type="RefSeq" id="XP_070887618.1">
    <property type="nucleotide sequence ID" value="XM_071028793.1"/>
</dbReference>
<dbReference type="PANTHER" id="PTHR46191:SF2">
    <property type="entry name" value="HALOACID DEHALOGENASE-LIKE HYDROLASE DOMAIN-CONTAINING PROTEIN 3"/>
    <property type="match status" value="1"/>
</dbReference>
<comment type="caution">
    <text evidence="1">The sequence shown here is derived from an EMBL/GenBank/DDBJ whole genome shotgun (WGS) entry which is preliminary data.</text>
</comment>
<dbReference type="EMBL" id="JBFXLQ010000013">
    <property type="protein sequence ID" value="KAL2868639.1"/>
    <property type="molecule type" value="Genomic_DNA"/>
</dbReference>
<evidence type="ECO:0000313" key="1">
    <source>
        <dbReference type="EMBL" id="KAL2868639.1"/>
    </source>
</evidence>
<dbReference type="Gene3D" id="1.10.150.720">
    <property type="entry name" value="Haloacid dehalogenase-like hydrolase"/>
    <property type="match status" value="1"/>
</dbReference>
<name>A0ABR4LVR8_9EURO</name>
<dbReference type="Proteomes" id="UP001610432">
    <property type="component" value="Unassembled WGS sequence"/>
</dbReference>
<dbReference type="Pfam" id="PF00702">
    <property type="entry name" value="Hydrolase"/>
    <property type="match status" value="1"/>
</dbReference>
<accession>A0ABR4LVR8</accession>
<dbReference type="SUPFAM" id="SSF56784">
    <property type="entry name" value="HAD-like"/>
    <property type="match status" value="1"/>
</dbReference>
<dbReference type="Gene3D" id="3.40.50.1000">
    <property type="entry name" value="HAD superfamily/HAD-like"/>
    <property type="match status" value="2"/>
</dbReference>
<evidence type="ECO:0000313" key="2">
    <source>
        <dbReference type="Proteomes" id="UP001610432"/>
    </source>
</evidence>